<reference evidence="10 11" key="1">
    <citation type="submission" date="2020-10" db="EMBL/GenBank/DDBJ databases">
        <authorList>
            <person name="Castelo-Branco R."/>
            <person name="Eusebio N."/>
            <person name="Adriana R."/>
            <person name="Vieira A."/>
            <person name="Brugerolle De Fraissinette N."/>
            <person name="Rezende De Castro R."/>
            <person name="Schneider M.P."/>
            <person name="Vasconcelos V."/>
            <person name="Leao P.N."/>
        </authorList>
    </citation>
    <scope>NUCLEOTIDE SEQUENCE [LARGE SCALE GENOMIC DNA]</scope>
    <source>
        <strain evidence="10 11">LEGE 03274</strain>
    </source>
</reference>
<dbReference type="RefSeq" id="WP_193799492.1">
    <property type="nucleotide sequence ID" value="NZ_JADEWC010000002.1"/>
</dbReference>
<dbReference type="Pfam" id="PF09179">
    <property type="entry name" value="TilS"/>
    <property type="match status" value="1"/>
</dbReference>
<evidence type="ECO:0000256" key="3">
    <source>
        <dbReference type="ARBA" id="ARBA00022694"/>
    </source>
</evidence>
<dbReference type="Gene3D" id="3.40.50.620">
    <property type="entry name" value="HUPs"/>
    <property type="match status" value="1"/>
</dbReference>
<dbReference type="InterPro" id="IPR012795">
    <property type="entry name" value="tRNA_Ile_lys_synt_N"/>
</dbReference>
<dbReference type="SUPFAM" id="SSF52402">
    <property type="entry name" value="Adenine nucleotide alpha hydrolases-like"/>
    <property type="match status" value="1"/>
</dbReference>
<feature type="domain" description="tRNA(Ile)-lysidine synthase substrate-binding" evidence="9">
    <location>
        <begin position="254"/>
        <end position="298"/>
    </location>
</feature>
<keyword evidence="1 7" id="KW-0963">Cytoplasm</keyword>
<evidence type="ECO:0000256" key="1">
    <source>
        <dbReference type="ARBA" id="ARBA00022490"/>
    </source>
</evidence>
<accession>A0ABR9V093</accession>
<keyword evidence="4 7" id="KW-0547">Nucleotide-binding</keyword>
<keyword evidence="11" id="KW-1185">Reference proteome</keyword>
<dbReference type="EMBL" id="JADEWC010000002">
    <property type="protein sequence ID" value="MBE9221294.1"/>
    <property type="molecule type" value="Genomic_DNA"/>
</dbReference>
<evidence type="ECO:0000256" key="2">
    <source>
        <dbReference type="ARBA" id="ARBA00022598"/>
    </source>
</evidence>
<dbReference type="InterPro" id="IPR014729">
    <property type="entry name" value="Rossmann-like_a/b/a_fold"/>
</dbReference>
<feature type="domain" description="tRNA(Ile)-lysidine/2-thiocytidine synthase N-terminal" evidence="8">
    <location>
        <begin position="24"/>
        <end position="200"/>
    </location>
</feature>
<dbReference type="Gene3D" id="1.20.59.20">
    <property type="match status" value="1"/>
</dbReference>
<evidence type="ECO:0000259" key="8">
    <source>
        <dbReference type="Pfam" id="PF01171"/>
    </source>
</evidence>
<name>A0ABR9V093_9CHRO</name>
<dbReference type="EC" id="6.3.4.19" evidence="7"/>
<comment type="subcellular location">
    <subcellularLocation>
        <location evidence="7">Cytoplasm</location>
    </subcellularLocation>
</comment>
<dbReference type="PANTHER" id="PTHR43033">
    <property type="entry name" value="TRNA(ILE)-LYSIDINE SYNTHASE-RELATED"/>
    <property type="match status" value="1"/>
</dbReference>
<comment type="similarity">
    <text evidence="7">Belongs to the tRNA(Ile)-lysidine synthase family.</text>
</comment>
<dbReference type="NCBIfam" id="TIGR02432">
    <property type="entry name" value="lysidine_TilS_N"/>
    <property type="match status" value="1"/>
</dbReference>
<dbReference type="CDD" id="cd01992">
    <property type="entry name" value="TilS_N"/>
    <property type="match status" value="1"/>
</dbReference>
<sequence>MWSDYHARLHQLLKNRQILPKDSKILVALSGGQDSLCLTRLILDLQDKWGWVVAIAHCDHNWTLDEGLGEHIEAIAGDWGFDLYLEKAKDKIPEKEASARKWRYQVLTDVALSQGFDYVVTAHTKSDRTETFLYNLMRGSGSSGLTSLYWTRKLNEKVELVRPLLGFSRQDTKDFCQKYHLPVWEDSYNQNKKFARNRIRLDLIPYLKKEFNPQVENHIAQTAEILRADREFLDFQAQLIFEEVAVNRDTIDRKKLQDKPLSLQRRVIKLFLRQNLPKMPTFEQIEAVVNLIDAPNGSQTSSFSRERAIAVRQNQIIVIER</sequence>
<keyword evidence="5 7" id="KW-0067">ATP-binding</keyword>
<comment type="function">
    <text evidence="7">Ligates lysine onto the cytidine present at position 34 of the AUA codon-specific tRNA(Ile) that contains the anticodon CAU, in an ATP-dependent manner. Cytidine is converted to lysidine, thus changing the amino acid specificity of the tRNA from methionine to isoleucine.</text>
</comment>
<evidence type="ECO:0000256" key="4">
    <source>
        <dbReference type="ARBA" id="ARBA00022741"/>
    </source>
</evidence>
<evidence type="ECO:0000256" key="7">
    <source>
        <dbReference type="HAMAP-Rule" id="MF_01161"/>
    </source>
</evidence>
<proteinExistence type="inferred from homology"/>
<gene>
    <name evidence="7 10" type="primary">tilS</name>
    <name evidence="10" type="ORF">IQ215_01150</name>
</gene>
<keyword evidence="3 7" id="KW-0819">tRNA processing</keyword>
<evidence type="ECO:0000259" key="9">
    <source>
        <dbReference type="Pfam" id="PF09179"/>
    </source>
</evidence>
<dbReference type="InterPro" id="IPR012094">
    <property type="entry name" value="tRNA_Ile_lys_synt"/>
</dbReference>
<protein>
    <recommendedName>
        <fullName evidence="7">tRNA(Ile)-lysidine synthase</fullName>
        <ecNumber evidence="7">6.3.4.19</ecNumber>
    </recommendedName>
    <alternativeName>
        <fullName evidence="7">tRNA(Ile)-2-lysyl-cytidine synthase</fullName>
    </alternativeName>
    <alternativeName>
        <fullName evidence="7">tRNA(Ile)-lysidine synthetase</fullName>
    </alternativeName>
</protein>
<dbReference type="GO" id="GO:0032267">
    <property type="term" value="F:tRNA(Ile)-lysidine synthase activity"/>
    <property type="evidence" value="ECO:0007669"/>
    <property type="project" value="UniProtKB-EC"/>
</dbReference>
<feature type="binding site" evidence="7">
    <location>
        <begin position="30"/>
        <end position="35"/>
    </location>
    <ligand>
        <name>ATP</name>
        <dbReference type="ChEBI" id="CHEBI:30616"/>
    </ligand>
</feature>
<comment type="catalytic activity">
    <reaction evidence="6 7">
        <text>cytidine(34) in tRNA(Ile2) + L-lysine + ATP = lysidine(34) in tRNA(Ile2) + AMP + diphosphate + H(+)</text>
        <dbReference type="Rhea" id="RHEA:43744"/>
        <dbReference type="Rhea" id="RHEA-COMP:10625"/>
        <dbReference type="Rhea" id="RHEA-COMP:10670"/>
        <dbReference type="ChEBI" id="CHEBI:15378"/>
        <dbReference type="ChEBI" id="CHEBI:30616"/>
        <dbReference type="ChEBI" id="CHEBI:32551"/>
        <dbReference type="ChEBI" id="CHEBI:33019"/>
        <dbReference type="ChEBI" id="CHEBI:82748"/>
        <dbReference type="ChEBI" id="CHEBI:83665"/>
        <dbReference type="ChEBI" id="CHEBI:456215"/>
        <dbReference type="EC" id="6.3.4.19"/>
    </reaction>
</comment>
<organism evidence="10 11">
    <name type="scientific">Cyanobacterium stanieri LEGE 03274</name>
    <dbReference type="NCBI Taxonomy" id="1828756"/>
    <lineage>
        <taxon>Bacteria</taxon>
        <taxon>Bacillati</taxon>
        <taxon>Cyanobacteriota</taxon>
        <taxon>Cyanophyceae</taxon>
        <taxon>Oscillatoriophycideae</taxon>
        <taxon>Chroococcales</taxon>
        <taxon>Geminocystaceae</taxon>
        <taxon>Cyanobacterium</taxon>
    </lineage>
</organism>
<dbReference type="Proteomes" id="UP000654604">
    <property type="component" value="Unassembled WGS sequence"/>
</dbReference>
<keyword evidence="2 7" id="KW-0436">Ligase</keyword>
<comment type="domain">
    <text evidence="7">The N-terminal region contains the highly conserved SGGXDS motif, predicted to be a P-loop motif involved in ATP binding.</text>
</comment>
<dbReference type="InterPro" id="IPR015262">
    <property type="entry name" value="tRNA_Ile_lys_synt_subst-bd"/>
</dbReference>
<evidence type="ECO:0000313" key="11">
    <source>
        <dbReference type="Proteomes" id="UP000654604"/>
    </source>
</evidence>
<dbReference type="SUPFAM" id="SSF82829">
    <property type="entry name" value="MesJ substrate recognition domain-like"/>
    <property type="match status" value="1"/>
</dbReference>
<dbReference type="HAMAP" id="MF_01161">
    <property type="entry name" value="tRNA_Ile_lys_synt"/>
    <property type="match status" value="1"/>
</dbReference>
<dbReference type="PANTHER" id="PTHR43033:SF1">
    <property type="entry name" value="TRNA(ILE)-LYSIDINE SYNTHASE-RELATED"/>
    <property type="match status" value="1"/>
</dbReference>
<dbReference type="Pfam" id="PF01171">
    <property type="entry name" value="ATP_bind_3"/>
    <property type="match status" value="1"/>
</dbReference>
<evidence type="ECO:0000313" key="10">
    <source>
        <dbReference type="EMBL" id="MBE9221294.1"/>
    </source>
</evidence>
<evidence type="ECO:0000256" key="6">
    <source>
        <dbReference type="ARBA" id="ARBA00048539"/>
    </source>
</evidence>
<comment type="caution">
    <text evidence="10">The sequence shown here is derived from an EMBL/GenBank/DDBJ whole genome shotgun (WGS) entry which is preliminary data.</text>
</comment>
<dbReference type="InterPro" id="IPR011063">
    <property type="entry name" value="TilS/TtcA_N"/>
</dbReference>
<evidence type="ECO:0000256" key="5">
    <source>
        <dbReference type="ARBA" id="ARBA00022840"/>
    </source>
</evidence>